<name>A0AAC9U0C3_9GAMM</name>
<sequence length="280" mass="29936">MWKLKTVSSLILLTLLSGGALANTSKVIATGGASTIEGSAGGGIVPWAVINGYASSGEWSATAMLTSVSVDDFSLRVVGASLAIDNRFEFSIAKQTFDLDSLGGELGQDIVGVKYKLAGELLYSAIPQLTLGLQYKRVDDFTIPQAVGALDDSGLDAYVAASKLFFDAIAGRNLLLNATVRATKANQIGLLGFGNTKDDSYQWVFEGSAALLLTDNLAIGYEYRQKPDQLSFATENDWQDIFLAWFVNKHLSVVTAYTDLGSIAGYENQQGWYISIEGAL</sequence>
<reference evidence="2 3" key="1">
    <citation type="submission" date="2017-06" db="EMBL/GenBank/DDBJ databases">
        <title>Complete genome sequence of Shewanella marisflavi EP1 associated with anaerobic 2,4-dinitrotoluene reduction and salt tolerance.</title>
        <authorList>
            <person name="Huang J."/>
        </authorList>
    </citation>
    <scope>NUCLEOTIDE SEQUENCE [LARGE SCALE GENOMIC DNA]</scope>
    <source>
        <strain evidence="2 3">EP1</strain>
    </source>
</reference>
<protein>
    <recommendedName>
        <fullName evidence="4">DUF3034 family protein</fullName>
    </recommendedName>
</protein>
<dbReference type="InterPro" id="IPR021393">
    <property type="entry name" value="DUF3034"/>
</dbReference>
<dbReference type="KEGG" id="smav:CFF01_08430"/>
<keyword evidence="1" id="KW-0732">Signal</keyword>
<dbReference type="EMBL" id="CP022272">
    <property type="protein sequence ID" value="ASJ96612.1"/>
    <property type="molecule type" value="Genomic_DNA"/>
</dbReference>
<organism evidence="2 3">
    <name type="scientific">Shewanella marisflavi</name>
    <dbReference type="NCBI Taxonomy" id="260364"/>
    <lineage>
        <taxon>Bacteria</taxon>
        <taxon>Pseudomonadati</taxon>
        <taxon>Pseudomonadota</taxon>
        <taxon>Gammaproteobacteria</taxon>
        <taxon>Alteromonadales</taxon>
        <taxon>Shewanellaceae</taxon>
        <taxon>Shewanella</taxon>
    </lineage>
</organism>
<dbReference type="Proteomes" id="UP000198233">
    <property type="component" value="Chromosome"/>
</dbReference>
<evidence type="ECO:0008006" key="4">
    <source>
        <dbReference type="Google" id="ProtNLM"/>
    </source>
</evidence>
<dbReference type="AlphaFoldDB" id="A0AAC9U0C3"/>
<dbReference type="RefSeq" id="WP_088904503.1">
    <property type="nucleotide sequence ID" value="NZ_CP022272.1"/>
</dbReference>
<feature type="chain" id="PRO_5042288938" description="DUF3034 family protein" evidence="1">
    <location>
        <begin position="23"/>
        <end position="280"/>
    </location>
</feature>
<evidence type="ECO:0000313" key="2">
    <source>
        <dbReference type="EMBL" id="ASJ96612.1"/>
    </source>
</evidence>
<feature type="signal peptide" evidence="1">
    <location>
        <begin position="1"/>
        <end position="22"/>
    </location>
</feature>
<evidence type="ECO:0000256" key="1">
    <source>
        <dbReference type="SAM" id="SignalP"/>
    </source>
</evidence>
<evidence type="ECO:0000313" key="3">
    <source>
        <dbReference type="Proteomes" id="UP000198233"/>
    </source>
</evidence>
<proteinExistence type="predicted"/>
<gene>
    <name evidence="2" type="ORF">CFF01_08430</name>
</gene>
<accession>A0AAC9U0C3</accession>
<dbReference type="Pfam" id="PF11231">
    <property type="entry name" value="DUF3034"/>
    <property type="match status" value="1"/>
</dbReference>